<accession>A0A7H9B7Q8</accession>
<evidence type="ECO:0000259" key="12">
    <source>
        <dbReference type="SMART" id="SM00382"/>
    </source>
</evidence>
<gene>
    <name evidence="13" type="ORF">HG535_0H00300</name>
</gene>
<dbReference type="GO" id="GO:0005737">
    <property type="term" value="C:cytoplasm"/>
    <property type="evidence" value="ECO:0007669"/>
    <property type="project" value="UniProtKB-SubCell"/>
</dbReference>
<proteinExistence type="inferred from homology"/>
<dbReference type="GO" id="GO:0003677">
    <property type="term" value="F:DNA binding"/>
    <property type="evidence" value="ECO:0007669"/>
    <property type="project" value="InterPro"/>
</dbReference>
<dbReference type="InterPro" id="IPR048761">
    <property type="entry name" value="SMUBP-2_HCS1_1B"/>
</dbReference>
<dbReference type="Pfam" id="PF13086">
    <property type="entry name" value="AAA_11"/>
    <property type="match status" value="1"/>
</dbReference>
<organism evidence="13 14">
    <name type="scientific">Zygotorulaspora mrakii</name>
    <name type="common">Zygosaccharomyces mrakii</name>
    <dbReference type="NCBI Taxonomy" id="42260"/>
    <lineage>
        <taxon>Eukaryota</taxon>
        <taxon>Fungi</taxon>
        <taxon>Dikarya</taxon>
        <taxon>Ascomycota</taxon>
        <taxon>Saccharomycotina</taxon>
        <taxon>Saccharomycetes</taxon>
        <taxon>Saccharomycetales</taxon>
        <taxon>Saccharomycetaceae</taxon>
        <taxon>Zygotorulaspora</taxon>
    </lineage>
</organism>
<name>A0A7H9B7Q8_ZYGMR</name>
<feature type="region of interest" description="Disordered" evidence="11">
    <location>
        <begin position="87"/>
        <end position="113"/>
    </location>
</feature>
<evidence type="ECO:0000256" key="7">
    <source>
        <dbReference type="ARBA" id="ARBA00022801"/>
    </source>
</evidence>
<dbReference type="GO" id="GO:0005694">
    <property type="term" value="C:chromosome"/>
    <property type="evidence" value="ECO:0007669"/>
    <property type="project" value="UniProtKB-ARBA"/>
</dbReference>
<keyword evidence="14" id="KW-1185">Reference proteome</keyword>
<dbReference type="GeneID" id="59238507"/>
<keyword evidence="6" id="KW-0547">Nucleotide-binding</keyword>
<dbReference type="GO" id="GO:0005524">
    <property type="term" value="F:ATP binding"/>
    <property type="evidence" value="ECO:0007669"/>
    <property type="project" value="UniProtKB-KW"/>
</dbReference>
<feature type="domain" description="AAA+ ATPase" evidence="12">
    <location>
        <begin position="224"/>
        <end position="457"/>
    </location>
</feature>
<dbReference type="RefSeq" id="XP_037146430.1">
    <property type="nucleotide sequence ID" value="XM_037290535.1"/>
</dbReference>
<dbReference type="SUPFAM" id="SSF52540">
    <property type="entry name" value="P-loop containing nucleoside triphosphate hydrolases"/>
    <property type="match status" value="1"/>
</dbReference>
<protein>
    <recommendedName>
        <fullName evidence="4">DNA helicase</fullName>
        <ecNumber evidence="4">3.6.4.12</ecNumber>
    </recommendedName>
</protein>
<dbReference type="InterPro" id="IPR047187">
    <property type="entry name" value="SF1_C_Upf1"/>
</dbReference>
<keyword evidence="10" id="KW-0539">Nucleus</keyword>
<dbReference type="GO" id="GO:0016787">
    <property type="term" value="F:hydrolase activity"/>
    <property type="evidence" value="ECO:0007669"/>
    <property type="project" value="UniProtKB-KW"/>
</dbReference>
<keyword evidence="8" id="KW-0347">Helicase</keyword>
<dbReference type="InterPro" id="IPR027417">
    <property type="entry name" value="P-loop_NTPase"/>
</dbReference>
<evidence type="ECO:0000256" key="11">
    <source>
        <dbReference type="SAM" id="MobiDB-lite"/>
    </source>
</evidence>
<evidence type="ECO:0000313" key="13">
    <source>
        <dbReference type="EMBL" id="QLG74705.1"/>
    </source>
</evidence>
<keyword evidence="9" id="KW-0067">ATP-binding</keyword>
<dbReference type="SMART" id="SM00382">
    <property type="entry name" value="AAA"/>
    <property type="match status" value="1"/>
</dbReference>
<evidence type="ECO:0000256" key="5">
    <source>
        <dbReference type="ARBA" id="ARBA00022490"/>
    </source>
</evidence>
<dbReference type="CDD" id="cd18808">
    <property type="entry name" value="SF1_C_Upf1"/>
    <property type="match status" value="1"/>
</dbReference>
<dbReference type="NCBIfam" id="TIGR00376">
    <property type="entry name" value="IGHMBP2 family helicase"/>
    <property type="match status" value="1"/>
</dbReference>
<keyword evidence="7" id="KW-0378">Hydrolase</keyword>
<dbReference type="InterPro" id="IPR041679">
    <property type="entry name" value="DNA2/NAM7-like_C"/>
</dbReference>
<dbReference type="EC" id="3.6.4.12" evidence="4"/>
<reference evidence="13 14" key="1">
    <citation type="submission" date="2020-07" db="EMBL/GenBank/DDBJ databases">
        <title>The yeast mating-type switching endonuclease HO is a domesticated member of an unorthodox homing genetic element family.</title>
        <authorList>
            <person name="Coughlan A.Y."/>
            <person name="Lombardi L."/>
            <person name="Braun-Galleani S."/>
            <person name="Martos A.R."/>
            <person name="Galeote V."/>
            <person name="Bigey F."/>
            <person name="Dequin S."/>
            <person name="Byrne K.P."/>
            <person name="Wolfe K.H."/>
        </authorList>
    </citation>
    <scope>NUCLEOTIDE SEQUENCE [LARGE SCALE GENOMIC DNA]</scope>
    <source>
        <strain evidence="13 14">NRRL Y-6702</strain>
    </source>
</reference>
<evidence type="ECO:0000256" key="8">
    <source>
        <dbReference type="ARBA" id="ARBA00022806"/>
    </source>
</evidence>
<dbReference type="Gene3D" id="3.40.50.300">
    <property type="entry name" value="P-loop containing nucleotide triphosphate hydrolases"/>
    <property type="match status" value="2"/>
</dbReference>
<evidence type="ECO:0000313" key="14">
    <source>
        <dbReference type="Proteomes" id="UP000509704"/>
    </source>
</evidence>
<dbReference type="EMBL" id="CP058611">
    <property type="protein sequence ID" value="QLG74705.1"/>
    <property type="molecule type" value="Genomic_DNA"/>
</dbReference>
<dbReference type="PANTHER" id="PTHR43788:SF8">
    <property type="entry name" value="DNA-BINDING PROTEIN SMUBP-2"/>
    <property type="match status" value="1"/>
</dbReference>
<evidence type="ECO:0000256" key="10">
    <source>
        <dbReference type="ARBA" id="ARBA00023242"/>
    </source>
</evidence>
<dbReference type="Gene3D" id="2.40.30.270">
    <property type="match status" value="1"/>
</dbReference>
<dbReference type="InterPro" id="IPR050534">
    <property type="entry name" value="Coronavir_polyprotein_1ab"/>
</dbReference>
<dbReference type="Pfam" id="PF21138">
    <property type="entry name" value="SMUBP-2_HCS1_1B"/>
    <property type="match status" value="1"/>
</dbReference>
<evidence type="ECO:0000256" key="3">
    <source>
        <dbReference type="ARBA" id="ARBA00007913"/>
    </source>
</evidence>
<evidence type="ECO:0000256" key="4">
    <source>
        <dbReference type="ARBA" id="ARBA00012551"/>
    </source>
</evidence>
<dbReference type="KEGG" id="zmk:HG535_0H00300"/>
<comment type="similarity">
    <text evidence="3">Belongs to the DNA2/NAM7 helicase family.</text>
</comment>
<dbReference type="GO" id="GO:0003723">
    <property type="term" value="F:RNA binding"/>
    <property type="evidence" value="ECO:0007669"/>
    <property type="project" value="InterPro"/>
</dbReference>
<dbReference type="GO" id="GO:0043139">
    <property type="term" value="F:5'-3' DNA helicase activity"/>
    <property type="evidence" value="ECO:0007669"/>
    <property type="project" value="TreeGrafter"/>
</dbReference>
<dbReference type="PANTHER" id="PTHR43788">
    <property type="entry name" value="DNA2/NAM7 HELICASE FAMILY MEMBER"/>
    <property type="match status" value="1"/>
</dbReference>
<evidence type="ECO:0000256" key="6">
    <source>
        <dbReference type="ARBA" id="ARBA00022741"/>
    </source>
</evidence>
<evidence type="ECO:0000256" key="9">
    <source>
        <dbReference type="ARBA" id="ARBA00022840"/>
    </source>
</evidence>
<dbReference type="FunFam" id="3.40.50.300:FF:000326">
    <property type="entry name" value="P-loop containing nucleoside triphosphate hydrolase"/>
    <property type="match status" value="1"/>
</dbReference>
<dbReference type="InterPro" id="IPR003593">
    <property type="entry name" value="AAA+_ATPase"/>
</dbReference>
<dbReference type="Pfam" id="PF13087">
    <property type="entry name" value="AAA_12"/>
    <property type="match status" value="1"/>
</dbReference>
<dbReference type="OrthoDB" id="6513042at2759"/>
<evidence type="ECO:0000256" key="2">
    <source>
        <dbReference type="ARBA" id="ARBA00004496"/>
    </source>
</evidence>
<evidence type="ECO:0000256" key="1">
    <source>
        <dbReference type="ARBA" id="ARBA00004123"/>
    </source>
</evidence>
<comment type="subcellular location">
    <subcellularLocation>
        <location evidence="2">Cytoplasm</location>
    </subcellularLocation>
    <subcellularLocation>
        <location evidence="1">Nucleus</location>
    </subcellularLocation>
</comment>
<dbReference type="InterPro" id="IPR004483">
    <property type="entry name" value="SMUBP-2/Hcs1-like"/>
</dbReference>
<keyword evidence="5" id="KW-0963">Cytoplasm</keyword>
<dbReference type="GO" id="GO:0005634">
    <property type="term" value="C:nucleus"/>
    <property type="evidence" value="ECO:0007669"/>
    <property type="project" value="UniProtKB-SubCell"/>
</dbReference>
<dbReference type="AlphaFoldDB" id="A0A7H9B7Q8"/>
<feature type="compositionally biased region" description="Basic residues" evidence="11">
    <location>
        <begin position="96"/>
        <end position="106"/>
    </location>
</feature>
<sequence>MNKILADTFLSSLRHEKTQDVEATSKLLDALPLPKLVEAGYAITNLKLENLRTGLAGKIYAELGPDHAVGTEISQSDIKSGDLVFVRPNGASNKSSAKRNSKRSNGNKKIENNDRDDVQITGVVFKITDKQISIAIEESQEDAASKLYLFHRLYILKTTNTITYQRMESTMRRLAEFESIPNNPIMQYLLNDRPFNPQPPAADVAFHNGSLNGPQRDAVRFSLSNDISIIHGPPGTGKTFTLVELIQQLCGKGQRVLVCGPSNMAVDTILGRLAKILPGNMLLRIGHPARLLSSNLAHSLDILSKSGSRGSIVKEIISEIDSKIANIRKMKSYKDRKQGWQEVKDLRKELRQRERKAVTDLILEARVIVATLHGSSSRELCSLYNQIPKLFDVLIIDEVSQSLEPQCWIPLISHYKSDFTKLVLAGDNKQLPPTIKTEDDKKVKSVLNKTLFDRLVDLYGDSFKCLLTLQYRMNQQIMTFPSQAMYDGELLADISVAGKTLSDLRGISFYSDKDGEAPLIWYDTQGDDFPESAGEDDALISSKYNENEAYLVKYHVDKLIDCEVSPEQIGVIAPYSAQVSLLRKIINEEISGIEISTVDGFQGREKEVIILSLVRSNDKFEVGFLKEKRRLNVAMTRPKKQLCVIGNIETLQRSKDPFLVKWSRWCEDNADIRYPDISDIL</sequence>
<dbReference type="InterPro" id="IPR041677">
    <property type="entry name" value="DNA2/NAM7_AAA_11"/>
</dbReference>
<dbReference type="Proteomes" id="UP000509704">
    <property type="component" value="Chromosome 8"/>
</dbReference>